<feature type="compositionally biased region" description="Polar residues" evidence="4">
    <location>
        <begin position="410"/>
        <end position="425"/>
    </location>
</feature>
<dbReference type="AlphaFoldDB" id="A0AAW1W3G1"/>
<dbReference type="InterPro" id="IPR008395">
    <property type="entry name" value="Agenet-like_dom"/>
</dbReference>
<keyword evidence="7" id="KW-1185">Reference proteome</keyword>
<gene>
    <name evidence="6" type="ORF">M0R45_037714</name>
</gene>
<dbReference type="Pfam" id="PF05266">
    <property type="entry name" value="DUF724"/>
    <property type="match status" value="1"/>
</dbReference>
<feature type="coiled-coil region" evidence="3">
    <location>
        <begin position="722"/>
        <end position="777"/>
    </location>
</feature>
<evidence type="ECO:0000256" key="4">
    <source>
        <dbReference type="SAM" id="MobiDB-lite"/>
    </source>
</evidence>
<dbReference type="InterPro" id="IPR007930">
    <property type="entry name" value="DUF724"/>
</dbReference>
<dbReference type="Proteomes" id="UP001457282">
    <property type="component" value="Unassembled WGS sequence"/>
</dbReference>
<keyword evidence="3" id="KW-0175">Coiled coil</keyword>
<evidence type="ECO:0000313" key="6">
    <source>
        <dbReference type="EMBL" id="KAK9913911.1"/>
    </source>
</evidence>
<sequence>MEEEECGGYSHFCLGSDVEVCSKEKGSEGAWFPATILEPPANPSASKRKTFTSSKVLIQYKTLVSNDDPTKPLVEHTTVPLLRPAPPAENVDDLFEPNDVVDAFYLDAWWPGVVMSIVGDKYTVGFKNPPDFQKLGRNVLRSHWDWDHGVWTRAPKEVMRGSAFKPGTAVEVNLDKNHLWFSWLPAIFIGQLGGGTFLVQYRYHIPNDGDENGLVKVVVADHQIRPRPPLQEKKDFGLLEMVDAFYDMGWWVGDITKVLTKKKYIVTFRFTKEEKEFRHSELRCHLEWIGRQWLTSFSEFHSTKDYGVQSRHAHDSSSNSVGKPPCCTKFRMKQMSPCLDKLSYGKTTDKLKISQHPNDDATFLSPSPCKKLKGEDSEDSSSLAESYRRKTPAKTSNSKGLFTDDEKNEQQQVRQLDSQAISSVVQRGRPPKSQLGRRGWKSTPRKLHVSNGSEIVRADQEYIKDEHVMKDINSSGIWSEPEPTGGSDAGNPCLLPVKEIKYDNEDGVSSGKGKEKQAELLVPHSKDPVAGCKNDILEKSAIPRSNQATYQRKKTFELKGMKQNGAGVVTEVELSKIKVVERIGNPAGAVNQQEKSINLPFVKISPLWEHLESMEVFKKFPQKPHFHTLMKMKEVFREGSAIGSMSAFASLVEKISKLRVDDPRELIDTNLEGLVEMEQLGFDVKAIRHRLNELLDMKVKLGQLENRSKEVKITITGSTHNKSNFDKTISGIDKEIKELQEKRMMVVSMKEVEVSEISKLQAEAKAINEDIQSIQCDFGKLVAAEW</sequence>
<proteinExistence type="predicted"/>
<feature type="domain" description="Agenet" evidence="5">
    <location>
        <begin position="93"/>
        <end position="148"/>
    </location>
</feature>
<reference evidence="6 7" key="1">
    <citation type="journal article" date="2023" name="G3 (Bethesda)">
        <title>A chromosome-length genome assembly and annotation of blackberry (Rubus argutus, cv. 'Hillquist').</title>
        <authorList>
            <person name="Bruna T."/>
            <person name="Aryal R."/>
            <person name="Dudchenko O."/>
            <person name="Sargent D.J."/>
            <person name="Mead D."/>
            <person name="Buti M."/>
            <person name="Cavallini A."/>
            <person name="Hytonen T."/>
            <person name="Andres J."/>
            <person name="Pham M."/>
            <person name="Weisz D."/>
            <person name="Mascagni F."/>
            <person name="Usai G."/>
            <person name="Natali L."/>
            <person name="Bassil N."/>
            <person name="Fernandez G.E."/>
            <person name="Lomsadze A."/>
            <person name="Armour M."/>
            <person name="Olukolu B."/>
            <person name="Poorten T."/>
            <person name="Britton C."/>
            <person name="Davik J."/>
            <person name="Ashrafi H."/>
            <person name="Aiden E.L."/>
            <person name="Borodovsky M."/>
            <person name="Worthington M."/>
        </authorList>
    </citation>
    <scope>NUCLEOTIDE SEQUENCE [LARGE SCALE GENOMIC DNA]</scope>
    <source>
        <strain evidence="6">PI 553951</strain>
    </source>
</reference>
<keyword evidence="1" id="KW-0813">Transport</keyword>
<organism evidence="6 7">
    <name type="scientific">Rubus argutus</name>
    <name type="common">Southern blackberry</name>
    <dbReference type="NCBI Taxonomy" id="59490"/>
    <lineage>
        <taxon>Eukaryota</taxon>
        <taxon>Viridiplantae</taxon>
        <taxon>Streptophyta</taxon>
        <taxon>Embryophyta</taxon>
        <taxon>Tracheophyta</taxon>
        <taxon>Spermatophyta</taxon>
        <taxon>Magnoliopsida</taxon>
        <taxon>eudicotyledons</taxon>
        <taxon>Gunneridae</taxon>
        <taxon>Pentapetalae</taxon>
        <taxon>rosids</taxon>
        <taxon>fabids</taxon>
        <taxon>Rosales</taxon>
        <taxon>Rosaceae</taxon>
        <taxon>Rosoideae</taxon>
        <taxon>Rosoideae incertae sedis</taxon>
        <taxon>Rubus</taxon>
    </lineage>
</organism>
<dbReference type="CDD" id="cd20406">
    <property type="entry name" value="Tudor_Agenet_AtDUF_rpt2_4"/>
    <property type="match status" value="1"/>
</dbReference>
<dbReference type="PANTHER" id="PTHR31917:SF151">
    <property type="entry name" value="AGENET DOMAIN-CONTAINING PROTEIN"/>
    <property type="match status" value="1"/>
</dbReference>
<evidence type="ECO:0000256" key="1">
    <source>
        <dbReference type="ARBA" id="ARBA00022448"/>
    </source>
</evidence>
<dbReference type="PANTHER" id="PTHR31917">
    <property type="entry name" value="AGENET DOMAIN-CONTAINING PROTEIN-RELATED"/>
    <property type="match status" value="1"/>
</dbReference>
<keyword evidence="2" id="KW-0341">Growth regulation</keyword>
<evidence type="ECO:0000259" key="5">
    <source>
        <dbReference type="SMART" id="SM00743"/>
    </source>
</evidence>
<dbReference type="SMART" id="SM00743">
    <property type="entry name" value="Agenet"/>
    <property type="match status" value="4"/>
</dbReference>
<evidence type="ECO:0000313" key="7">
    <source>
        <dbReference type="Proteomes" id="UP001457282"/>
    </source>
</evidence>
<accession>A0AAW1W3G1</accession>
<dbReference type="CDD" id="cd20405">
    <property type="entry name" value="Tudor_Agenet_AtDUF_rpt1_3"/>
    <property type="match status" value="1"/>
</dbReference>
<comment type="caution">
    <text evidence="6">The sequence shown here is derived from an EMBL/GenBank/DDBJ whole genome shotgun (WGS) entry which is preliminary data.</text>
</comment>
<feature type="region of interest" description="Disordered" evidence="4">
    <location>
        <begin position="355"/>
        <end position="446"/>
    </location>
</feature>
<dbReference type="EMBL" id="JBEDUW010000007">
    <property type="protein sequence ID" value="KAK9913911.1"/>
    <property type="molecule type" value="Genomic_DNA"/>
</dbReference>
<evidence type="ECO:0000256" key="2">
    <source>
        <dbReference type="ARBA" id="ARBA00022604"/>
    </source>
</evidence>
<feature type="domain" description="Agenet" evidence="5">
    <location>
        <begin position="162"/>
        <end position="232"/>
    </location>
</feature>
<feature type="domain" description="Agenet" evidence="5">
    <location>
        <begin position="234"/>
        <end position="290"/>
    </location>
</feature>
<dbReference type="InterPro" id="IPR014002">
    <property type="entry name" value="Agenet_dom_plant"/>
</dbReference>
<dbReference type="Pfam" id="PF05641">
    <property type="entry name" value="Agenet"/>
    <property type="match status" value="2"/>
</dbReference>
<protein>
    <recommendedName>
        <fullName evidence="5">Agenet domain-containing protein</fullName>
    </recommendedName>
</protein>
<evidence type="ECO:0000256" key="3">
    <source>
        <dbReference type="SAM" id="Coils"/>
    </source>
</evidence>
<feature type="domain" description="Agenet" evidence="5">
    <location>
        <begin position="10"/>
        <end position="90"/>
    </location>
</feature>
<name>A0AAW1W3G1_RUBAR</name>